<name>A0A2D3WHU0_9BACT</name>
<organism evidence="1 2">
    <name type="scientific">Sulfurospirillum cavolei</name>
    <dbReference type="NCBI Taxonomy" id="366522"/>
    <lineage>
        <taxon>Bacteria</taxon>
        <taxon>Pseudomonadati</taxon>
        <taxon>Campylobacterota</taxon>
        <taxon>Epsilonproteobacteria</taxon>
        <taxon>Campylobacterales</taxon>
        <taxon>Sulfurospirillaceae</taxon>
        <taxon>Sulfurospirillum</taxon>
    </lineage>
</organism>
<dbReference type="STRING" id="366522.GCA_001548055_01800"/>
<dbReference type="Proteomes" id="UP000231638">
    <property type="component" value="Unassembled WGS sequence"/>
</dbReference>
<evidence type="ECO:0000313" key="1">
    <source>
        <dbReference type="EMBL" id="DAB37284.1"/>
    </source>
</evidence>
<accession>A0A2D3WHU0</accession>
<gene>
    <name evidence="1" type="ORF">CFH80_00380</name>
</gene>
<dbReference type="AlphaFoldDB" id="A0A2D3WHU0"/>
<comment type="caution">
    <text evidence="1">The sequence shown here is derived from an EMBL/GenBank/DDBJ whole genome shotgun (WGS) entry which is preliminary data.</text>
</comment>
<evidence type="ECO:0000313" key="2">
    <source>
        <dbReference type="Proteomes" id="UP000231638"/>
    </source>
</evidence>
<dbReference type="EMBL" id="DLUG01000014">
    <property type="protein sequence ID" value="DAB37284.1"/>
    <property type="molecule type" value="Genomic_DNA"/>
</dbReference>
<proteinExistence type="predicted"/>
<protein>
    <submittedName>
        <fullName evidence="1">Uncharacterized protein</fullName>
    </submittedName>
</protein>
<sequence>MHPVLEKFLAGIRALHQLDPKNLPQEVVAILVKMSPEELFKTCTQFAVLWHNIPTKDSALSLSGEEMQTLAEQYLQALIARMKESR</sequence>
<reference evidence="1 2" key="1">
    <citation type="journal article" date="2017" name="Front. Microbiol.">
        <title>Comparative Genomic Analysis of the Class Epsilonproteobacteria and Proposed Reclassification to Epsilonbacteraeota (phyl. nov.).</title>
        <authorList>
            <person name="Waite D.W."/>
            <person name="Vanwonterghem I."/>
            <person name="Rinke C."/>
            <person name="Parks D.H."/>
            <person name="Zhang Y."/>
            <person name="Takai K."/>
            <person name="Sievert S.M."/>
            <person name="Simon J."/>
            <person name="Campbell B.J."/>
            <person name="Hanson T.E."/>
            <person name="Woyke T."/>
            <person name="Klotz M.G."/>
            <person name="Hugenholtz P."/>
        </authorList>
    </citation>
    <scope>NUCLEOTIDE SEQUENCE [LARGE SCALE GENOMIC DNA]</scope>
    <source>
        <strain evidence="1">UBA11420</strain>
    </source>
</reference>